<dbReference type="InterPro" id="IPR011502">
    <property type="entry name" value="Nucleoporin_Nup85"/>
</dbReference>
<dbReference type="AlphaFoldDB" id="A0A498JAM4"/>
<comment type="caution">
    <text evidence="9">The sequence shown here is derived from an EMBL/GenBank/DDBJ whole genome shotgun (WGS) entry which is preliminary data.</text>
</comment>
<dbReference type="GO" id="GO:0031080">
    <property type="term" value="C:nuclear pore outer ring"/>
    <property type="evidence" value="ECO:0007669"/>
    <property type="project" value="TreeGrafter"/>
</dbReference>
<evidence type="ECO:0000256" key="3">
    <source>
        <dbReference type="ARBA" id="ARBA00022448"/>
    </source>
</evidence>
<dbReference type="Proteomes" id="UP000290289">
    <property type="component" value="Chromosome 8"/>
</dbReference>
<keyword evidence="8" id="KW-0539">Nucleus</keyword>
<keyword evidence="7" id="KW-0906">Nuclear pore complex</keyword>
<reference evidence="9 10" key="1">
    <citation type="submission" date="2018-10" db="EMBL/GenBank/DDBJ databases">
        <title>A high-quality apple genome assembly.</title>
        <authorList>
            <person name="Hu J."/>
        </authorList>
    </citation>
    <scope>NUCLEOTIDE SEQUENCE [LARGE SCALE GENOMIC DNA]</scope>
    <source>
        <strain evidence="10">cv. HFTH1</strain>
        <tissue evidence="9">Young leaf</tissue>
    </source>
</reference>
<dbReference type="EMBL" id="RDQH01000334">
    <property type="protein sequence ID" value="RXH91817.1"/>
    <property type="molecule type" value="Genomic_DNA"/>
</dbReference>
<proteinExistence type="inferred from homology"/>
<sequence>MIKGMSRFFSGKSRCVILNGEYKGNVPMFESAIRISVQFVQKLWKLLLNRPERLLLNVSQTSLLLNKLQELSMAKLRPDVVEADLPPQALTSARLALATNLGRATLEE</sequence>
<keyword evidence="5" id="KW-0653">Protein transport</keyword>
<evidence type="ECO:0000256" key="5">
    <source>
        <dbReference type="ARBA" id="ARBA00022927"/>
    </source>
</evidence>
<evidence type="ECO:0000256" key="4">
    <source>
        <dbReference type="ARBA" id="ARBA00022816"/>
    </source>
</evidence>
<evidence type="ECO:0000256" key="7">
    <source>
        <dbReference type="ARBA" id="ARBA00023132"/>
    </source>
</evidence>
<organism evidence="9 10">
    <name type="scientific">Malus domestica</name>
    <name type="common">Apple</name>
    <name type="synonym">Pyrus malus</name>
    <dbReference type="NCBI Taxonomy" id="3750"/>
    <lineage>
        <taxon>Eukaryota</taxon>
        <taxon>Viridiplantae</taxon>
        <taxon>Streptophyta</taxon>
        <taxon>Embryophyta</taxon>
        <taxon>Tracheophyta</taxon>
        <taxon>Spermatophyta</taxon>
        <taxon>Magnoliopsida</taxon>
        <taxon>eudicotyledons</taxon>
        <taxon>Gunneridae</taxon>
        <taxon>Pentapetalae</taxon>
        <taxon>rosids</taxon>
        <taxon>fabids</taxon>
        <taxon>Rosales</taxon>
        <taxon>Rosaceae</taxon>
        <taxon>Amygdaloideae</taxon>
        <taxon>Maleae</taxon>
        <taxon>Malus</taxon>
    </lineage>
</organism>
<evidence type="ECO:0000256" key="8">
    <source>
        <dbReference type="ARBA" id="ARBA00023242"/>
    </source>
</evidence>
<comment type="subcellular location">
    <subcellularLocation>
        <location evidence="1">Nucleus</location>
        <location evidence="1">Nuclear pore complex</location>
    </subcellularLocation>
</comment>
<evidence type="ECO:0000313" key="10">
    <source>
        <dbReference type="Proteomes" id="UP000290289"/>
    </source>
</evidence>
<keyword evidence="10" id="KW-1185">Reference proteome</keyword>
<dbReference type="STRING" id="3750.A0A498JAM4"/>
<evidence type="ECO:0000256" key="2">
    <source>
        <dbReference type="ARBA" id="ARBA00005573"/>
    </source>
</evidence>
<name>A0A498JAM4_MALDO</name>
<gene>
    <name evidence="9" type="ORF">DVH24_020840</name>
</gene>
<evidence type="ECO:0000313" key="9">
    <source>
        <dbReference type="EMBL" id="RXH91817.1"/>
    </source>
</evidence>
<accession>A0A498JAM4</accession>
<comment type="similarity">
    <text evidence="2">Belongs to the nucleoporin Nup85 family.</text>
</comment>
<dbReference type="GO" id="GO:0045893">
    <property type="term" value="P:positive regulation of DNA-templated transcription"/>
    <property type="evidence" value="ECO:0007669"/>
    <property type="project" value="TreeGrafter"/>
</dbReference>
<keyword evidence="6" id="KW-0811">Translocation</keyword>
<dbReference type="GO" id="GO:0006606">
    <property type="term" value="P:protein import into nucleus"/>
    <property type="evidence" value="ECO:0007669"/>
    <property type="project" value="TreeGrafter"/>
</dbReference>
<evidence type="ECO:0000256" key="6">
    <source>
        <dbReference type="ARBA" id="ARBA00023010"/>
    </source>
</evidence>
<dbReference type="PANTHER" id="PTHR13373:SF21">
    <property type="entry name" value="NUCLEAR PORE COMPLEX PROTEIN NUP85"/>
    <property type="match status" value="1"/>
</dbReference>
<protein>
    <submittedName>
        <fullName evidence="9">Uncharacterized protein</fullName>
    </submittedName>
</protein>
<evidence type="ECO:0000256" key="1">
    <source>
        <dbReference type="ARBA" id="ARBA00004567"/>
    </source>
</evidence>
<keyword evidence="3" id="KW-0813">Transport</keyword>
<dbReference type="GO" id="GO:0006406">
    <property type="term" value="P:mRNA export from nucleus"/>
    <property type="evidence" value="ECO:0007669"/>
    <property type="project" value="TreeGrafter"/>
</dbReference>
<keyword evidence="4" id="KW-0509">mRNA transport</keyword>
<dbReference type="GO" id="GO:0017056">
    <property type="term" value="F:structural constituent of nuclear pore"/>
    <property type="evidence" value="ECO:0007669"/>
    <property type="project" value="TreeGrafter"/>
</dbReference>
<dbReference type="PANTHER" id="PTHR13373">
    <property type="entry name" value="FROUNT PROTEIN-RELATED"/>
    <property type="match status" value="1"/>
</dbReference>